<evidence type="ECO:0000256" key="5">
    <source>
        <dbReference type="ARBA" id="ARBA00023049"/>
    </source>
</evidence>
<comment type="caution">
    <text evidence="9">The sequence shown here is derived from an EMBL/GenBank/DDBJ whole genome shotgun (WGS) entry which is preliminary data.</text>
</comment>
<evidence type="ECO:0000259" key="8">
    <source>
        <dbReference type="Pfam" id="PF01435"/>
    </source>
</evidence>
<evidence type="ECO:0000256" key="1">
    <source>
        <dbReference type="ARBA" id="ARBA00022670"/>
    </source>
</evidence>
<comment type="similarity">
    <text evidence="6">Belongs to the peptidase M48 family.</text>
</comment>
<dbReference type="GO" id="GO:0046872">
    <property type="term" value="F:metal ion binding"/>
    <property type="evidence" value="ECO:0007669"/>
    <property type="project" value="UniProtKB-KW"/>
</dbReference>
<gene>
    <name evidence="9" type="ORF">A3K52_00610</name>
</gene>
<feature type="transmembrane region" description="Helical" evidence="7">
    <location>
        <begin position="105"/>
        <end position="127"/>
    </location>
</feature>
<keyword evidence="4 6" id="KW-0862">Zinc</keyword>
<protein>
    <recommendedName>
        <fullName evidence="8">Peptidase M48 domain-containing protein</fullName>
    </recommendedName>
</protein>
<proteinExistence type="inferred from homology"/>
<reference evidence="9 10" key="1">
    <citation type="journal article" date="2016" name="Nat. Commun.">
        <title>Thousands of microbial genomes shed light on interconnected biogeochemical processes in an aquifer system.</title>
        <authorList>
            <person name="Anantharaman K."/>
            <person name="Brown C.T."/>
            <person name="Hug L.A."/>
            <person name="Sharon I."/>
            <person name="Castelle C.J."/>
            <person name="Probst A.J."/>
            <person name="Thomas B.C."/>
            <person name="Singh A."/>
            <person name="Wilkins M.J."/>
            <person name="Karaoz U."/>
            <person name="Brodie E.L."/>
            <person name="Williams K.H."/>
            <person name="Hubbard S.S."/>
            <person name="Banfield J.F."/>
        </authorList>
    </citation>
    <scope>NUCLEOTIDE SEQUENCE [LARGE SCALE GENOMIC DNA]</scope>
</reference>
<dbReference type="Proteomes" id="UP000177050">
    <property type="component" value="Unassembled WGS sequence"/>
</dbReference>
<feature type="domain" description="Peptidase M48" evidence="8">
    <location>
        <begin position="66"/>
        <end position="177"/>
    </location>
</feature>
<dbReference type="GO" id="GO:0004222">
    <property type="term" value="F:metalloendopeptidase activity"/>
    <property type="evidence" value="ECO:0007669"/>
    <property type="project" value="InterPro"/>
</dbReference>
<organism evidence="9 10">
    <name type="scientific">Candidatus Roizmanbacteria bacterium RIFOXYD1_FULL_38_12</name>
    <dbReference type="NCBI Taxonomy" id="1802093"/>
    <lineage>
        <taxon>Bacteria</taxon>
        <taxon>Candidatus Roizmaniibacteriota</taxon>
    </lineage>
</organism>
<keyword evidence="7" id="KW-0472">Membrane</keyword>
<evidence type="ECO:0000313" key="10">
    <source>
        <dbReference type="Proteomes" id="UP000177050"/>
    </source>
</evidence>
<keyword evidence="1 6" id="KW-0645">Protease</keyword>
<dbReference type="EMBL" id="MGBR01000001">
    <property type="protein sequence ID" value="OGK73285.1"/>
    <property type="molecule type" value="Genomic_DNA"/>
</dbReference>
<comment type="cofactor">
    <cofactor evidence="6">
        <name>Zn(2+)</name>
        <dbReference type="ChEBI" id="CHEBI:29105"/>
    </cofactor>
    <text evidence="6">Binds 1 zinc ion per subunit.</text>
</comment>
<keyword evidence="7" id="KW-0812">Transmembrane</keyword>
<dbReference type="InterPro" id="IPR001915">
    <property type="entry name" value="Peptidase_M48"/>
</dbReference>
<evidence type="ECO:0000256" key="3">
    <source>
        <dbReference type="ARBA" id="ARBA00022801"/>
    </source>
</evidence>
<evidence type="ECO:0000256" key="6">
    <source>
        <dbReference type="RuleBase" id="RU003983"/>
    </source>
</evidence>
<evidence type="ECO:0000256" key="2">
    <source>
        <dbReference type="ARBA" id="ARBA00022723"/>
    </source>
</evidence>
<dbReference type="GO" id="GO:0006508">
    <property type="term" value="P:proteolysis"/>
    <property type="evidence" value="ECO:0007669"/>
    <property type="project" value="UniProtKB-KW"/>
</dbReference>
<evidence type="ECO:0000313" key="9">
    <source>
        <dbReference type="EMBL" id="OGK73285.1"/>
    </source>
</evidence>
<feature type="transmembrane region" description="Helical" evidence="7">
    <location>
        <begin position="134"/>
        <end position="152"/>
    </location>
</feature>
<keyword evidence="3 6" id="KW-0378">Hydrolase</keyword>
<dbReference type="Pfam" id="PF01435">
    <property type="entry name" value="Peptidase_M48"/>
    <property type="match status" value="1"/>
</dbReference>
<evidence type="ECO:0000256" key="4">
    <source>
        <dbReference type="ARBA" id="ARBA00022833"/>
    </source>
</evidence>
<feature type="transmembrane region" description="Helical" evidence="7">
    <location>
        <begin position="6"/>
        <end position="28"/>
    </location>
</feature>
<name>A0A1F7KZG4_9BACT</name>
<sequence length="221" mass="26057">MLDVIVFILLFLIIVNWFQLMSFSNLVVGKKIKTSSIKDEWIHNKVKKKTGLTLIDITLFHDKKMYGMMAGLPFWPKMILSTGLYESFNKDELEWVVLHEAFHCVLWHNLQSFIIEMVILFLGIYFVKTEHIGLLSIIFLAIILGVICIQIIRWTTEYIADKYAIEKMTNPKGVITAQDKFRINYKDNFLNSEKSIFRMLFHWNITFSQRIQIANKRINSK</sequence>
<keyword evidence="2" id="KW-0479">Metal-binding</keyword>
<accession>A0A1F7KZG4</accession>
<dbReference type="Gene3D" id="3.30.2010.10">
    <property type="entry name" value="Metalloproteases ('zincins'), catalytic domain"/>
    <property type="match status" value="1"/>
</dbReference>
<dbReference type="AlphaFoldDB" id="A0A1F7KZG4"/>
<keyword evidence="7" id="KW-1133">Transmembrane helix</keyword>
<keyword evidence="5 6" id="KW-0482">Metalloprotease</keyword>
<evidence type="ECO:0000256" key="7">
    <source>
        <dbReference type="SAM" id="Phobius"/>
    </source>
</evidence>